<sequence length="209" mass="22707">DRVTYIQCDVSSYKSVEAASHKVFQDVGVPTVLVNNAGILGGRKFCDMDPEVIEKVVNVNLLGPMWTTRLFLPRMMENNHGHILNVVSLLGISGSTGVAEYCASKFGLSGFTEAMIQETKHTNVRVSAIYPGLISTALFTGVRYRFNLFPTLSPDYVAEKMVKILEAGKSAEVVIPTIANLGRAMKLIPVGVQSVVKDVSGFFSCLFIG</sequence>
<dbReference type="Pfam" id="PF00106">
    <property type="entry name" value="adh_short"/>
    <property type="match status" value="1"/>
</dbReference>
<comment type="similarity">
    <text evidence="1 3">Belongs to the short-chain dehydrogenases/reductases (SDR) family.</text>
</comment>
<feature type="non-terminal residue" evidence="4">
    <location>
        <position position="1"/>
    </location>
</feature>
<evidence type="ECO:0000256" key="1">
    <source>
        <dbReference type="ARBA" id="ARBA00006484"/>
    </source>
</evidence>
<evidence type="ECO:0000313" key="5">
    <source>
        <dbReference type="Proteomes" id="UP000193642"/>
    </source>
</evidence>
<keyword evidence="5" id="KW-1185">Reference proteome</keyword>
<dbReference type="InterPro" id="IPR036291">
    <property type="entry name" value="NAD(P)-bd_dom_sf"/>
</dbReference>
<keyword evidence="2" id="KW-0560">Oxidoreductase</keyword>
<dbReference type="GO" id="GO:0016616">
    <property type="term" value="F:oxidoreductase activity, acting on the CH-OH group of donors, NAD or NADP as acceptor"/>
    <property type="evidence" value="ECO:0007669"/>
    <property type="project" value="TreeGrafter"/>
</dbReference>
<dbReference type="Gene3D" id="3.40.50.720">
    <property type="entry name" value="NAD(P)-binding Rossmann-like Domain"/>
    <property type="match status" value="1"/>
</dbReference>
<evidence type="ECO:0000313" key="4">
    <source>
        <dbReference type="EMBL" id="ORY47681.1"/>
    </source>
</evidence>
<reference evidence="4 5" key="1">
    <citation type="submission" date="2016-07" db="EMBL/GenBank/DDBJ databases">
        <title>Pervasive Adenine N6-methylation of Active Genes in Fungi.</title>
        <authorList>
            <consortium name="DOE Joint Genome Institute"/>
            <person name="Mondo S.J."/>
            <person name="Dannebaum R.O."/>
            <person name="Kuo R.C."/>
            <person name="Labutti K."/>
            <person name="Haridas S."/>
            <person name="Kuo A."/>
            <person name="Salamov A."/>
            <person name="Ahrendt S.R."/>
            <person name="Lipzen A."/>
            <person name="Sullivan W."/>
            <person name="Andreopoulos W.B."/>
            <person name="Clum A."/>
            <person name="Lindquist E."/>
            <person name="Daum C."/>
            <person name="Ramamoorthy G.K."/>
            <person name="Gryganskyi A."/>
            <person name="Culley D."/>
            <person name="Magnuson J.K."/>
            <person name="James T.Y."/>
            <person name="O'Malley M.A."/>
            <person name="Stajich J.E."/>
            <person name="Spatafora J.W."/>
            <person name="Visel A."/>
            <person name="Grigoriev I.V."/>
        </authorList>
    </citation>
    <scope>NUCLEOTIDE SEQUENCE [LARGE SCALE GENOMIC DNA]</scope>
    <source>
        <strain evidence="4 5">JEL800</strain>
    </source>
</reference>
<protein>
    <submittedName>
        <fullName evidence="4">NAD(P)-binding protein</fullName>
    </submittedName>
</protein>
<dbReference type="STRING" id="329046.A0A1Y2CKZ4"/>
<dbReference type="PRINTS" id="PR00081">
    <property type="entry name" value="GDHRDH"/>
</dbReference>
<comment type="caution">
    <text evidence="4">The sequence shown here is derived from an EMBL/GenBank/DDBJ whole genome shotgun (WGS) entry which is preliminary data.</text>
</comment>
<dbReference type="OrthoDB" id="294295at2759"/>
<accession>A0A1Y2CKZ4</accession>
<evidence type="ECO:0000256" key="2">
    <source>
        <dbReference type="ARBA" id="ARBA00023002"/>
    </source>
</evidence>
<dbReference type="EMBL" id="MCGO01000013">
    <property type="protein sequence ID" value="ORY47681.1"/>
    <property type="molecule type" value="Genomic_DNA"/>
</dbReference>
<proteinExistence type="inferred from homology"/>
<organism evidence="4 5">
    <name type="scientific">Rhizoclosmatium globosum</name>
    <dbReference type="NCBI Taxonomy" id="329046"/>
    <lineage>
        <taxon>Eukaryota</taxon>
        <taxon>Fungi</taxon>
        <taxon>Fungi incertae sedis</taxon>
        <taxon>Chytridiomycota</taxon>
        <taxon>Chytridiomycota incertae sedis</taxon>
        <taxon>Chytridiomycetes</taxon>
        <taxon>Chytridiales</taxon>
        <taxon>Chytriomycetaceae</taxon>
        <taxon>Rhizoclosmatium</taxon>
    </lineage>
</organism>
<evidence type="ECO:0000256" key="3">
    <source>
        <dbReference type="RuleBase" id="RU000363"/>
    </source>
</evidence>
<dbReference type="PRINTS" id="PR00080">
    <property type="entry name" value="SDRFAMILY"/>
</dbReference>
<gene>
    <name evidence="4" type="ORF">BCR33DRAFT_657942</name>
</gene>
<dbReference type="PANTHER" id="PTHR24322">
    <property type="entry name" value="PKSB"/>
    <property type="match status" value="1"/>
</dbReference>
<name>A0A1Y2CKZ4_9FUNG</name>
<dbReference type="SUPFAM" id="SSF51735">
    <property type="entry name" value="NAD(P)-binding Rossmann-fold domains"/>
    <property type="match status" value="1"/>
</dbReference>
<dbReference type="InterPro" id="IPR002347">
    <property type="entry name" value="SDR_fam"/>
</dbReference>
<dbReference type="PANTHER" id="PTHR24322:SF736">
    <property type="entry name" value="RETINOL DEHYDROGENASE 10"/>
    <property type="match status" value="1"/>
</dbReference>
<dbReference type="Proteomes" id="UP000193642">
    <property type="component" value="Unassembled WGS sequence"/>
</dbReference>
<dbReference type="AlphaFoldDB" id="A0A1Y2CKZ4"/>